<dbReference type="InterPro" id="IPR027476">
    <property type="entry name" value="DppA_N"/>
</dbReference>
<reference evidence="1 2" key="1">
    <citation type="submission" date="2016-11" db="EMBL/GenBank/DDBJ databases">
        <authorList>
            <person name="Jaros S."/>
            <person name="Januszkiewicz K."/>
            <person name="Wedrychowicz H."/>
        </authorList>
    </citation>
    <scope>NUCLEOTIDE SEQUENCE [LARGE SCALE GENOMIC DNA]</scope>
    <source>
        <strain evidence="1 2">DSM 5091</strain>
    </source>
</reference>
<sequence length="327" mass="36267">MQKSCIAREILQHKNLFIATDTHGQELDEASDFKIYKPIYKSVVAFKGLDHVCVRLCVSVANGGLALKFMIAVDCDGPACVVGEPGKALSDSRDMVFAREQATREADAAARALFDCGAEKVIVWDNHGVGSNLVFDKLEPRCEIILGAGFDRRFPLLDESYAGVLMIGYHAMEGTPDAVLAHTYSPWAYAEIRANGQPVGEIALDAAVAGELEVPLIFVSSDDKGCAEARQFAPWVETVETKIAYGRTCAYSKHPSSAENEIYQRVTDSVNKLESMQAFKFAKPITIEIRFKKIFKAFKARVKRSGWRYSGFSSIMREHSSMLEWRC</sequence>
<dbReference type="Proteomes" id="UP000184171">
    <property type="component" value="Unassembled WGS sequence"/>
</dbReference>
<proteinExistence type="predicted"/>
<name>A0A1M6KCJ5_MALRU</name>
<dbReference type="InterPro" id="IPR007035">
    <property type="entry name" value="Peptidase_M55"/>
</dbReference>
<organism evidence="1 2">
    <name type="scientific">Malonomonas rubra DSM 5091</name>
    <dbReference type="NCBI Taxonomy" id="1122189"/>
    <lineage>
        <taxon>Bacteria</taxon>
        <taxon>Pseudomonadati</taxon>
        <taxon>Thermodesulfobacteriota</taxon>
        <taxon>Desulfuromonadia</taxon>
        <taxon>Desulfuromonadales</taxon>
        <taxon>Geopsychrobacteraceae</taxon>
        <taxon>Malonomonas</taxon>
    </lineage>
</organism>
<protein>
    <submittedName>
        <fullName evidence="1">D-amino peptidase</fullName>
    </submittedName>
</protein>
<accession>A0A1M6KCJ5</accession>
<gene>
    <name evidence="1" type="ORF">SAMN02745165_02666</name>
</gene>
<evidence type="ECO:0000313" key="2">
    <source>
        <dbReference type="Proteomes" id="UP000184171"/>
    </source>
</evidence>
<dbReference type="Gene3D" id="3.30.1360.130">
    <property type="entry name" value="Dipeptide transport protein"/>
    <property type="match status" value="1"/>
</dbReference>
<dbReference type="EMBL" id="FQZT01000010">
    <property type="protein sequence ID" value="SHJ56658.1"/>
    <property type="molecule type" value="Genomic_DNA"/>
</dbReference>
<keyword evidence="2" id="KW-1185">Reference proteome</keyword>
<dbReference type="InterPro" id="IPR036177">
    <property type="entry name" value="Peptidase_M55_sf"/>
</dbReference>
<dbReference type="STRING" id="1122189.SAMN02745165_02666"/>
<dbReference type="SUPFAM" id="SSF63992">
    <property type="entry name" value="Dipeptide transport protein"/>
    <property type="match status" value="1"/>
</dbReference>
<dbReference type="Pfam" id="PF04951">
    <property type="entry name" value="Peptidase_M55"/>
    <property type="match status" value="1"/>
</dbReference>
<dbReference type="Gene3D" id="3.40.50.10780">
    <property type="entry name" value="Dipeptide transport protein"/>
    <property type="match status" value="1"/>
</dbReference>
<dbReference type="AlphaFoldDB" id="A0A1M6KCJ5"/>
<evidence type="ECO:0000313" key="1">
    <source>
        <dbReference type="EMBL" id="SHJ56658.1"/>
    </source>
</evidence>